<evidence type="ECO:0000256" key="2">
    <source>
        <dbReference type="ARBA" id="ARBA00022737"/>
    </source>
</evidence>
<keyword evidence="5" id="KW-1185">Reference proteome</keyword>
<organism evidence="4 5">
    <name type="scientific">Trichinella spiralis</name>
    <name type="common">Trichina worm</name>
    <dbReference type="NCBI Taxonomy" id="6334"/>
    <lineage>
        <taxon>Eukaryota</taxon>
        <taxon>Metazoa</taxon>
        <taxon>Ecdysozoa</taxon>
        <taxon>Nematoda</taxon>
        <taxon>Enoplea</taxon>
        <taxon>Dorylaimia</taxon>
        <taxon>Trichinellida</taxon>
        <taxon>Trichinellidae</taxon>
        <taxon>Trichinella</taxon>
    </lineage>
</organism>
<dbReference type="Gene3D" id="2.120.10.80">
    <property type="entry name" value="Kelch-type beta propeller"/>
    <property type="match status" value="2"/>
</dbReference>
<dbReference type="STRING" id="6334.A0A0V1AU15"/>
<dbReference type="InParanoid" id="A0A0V1AU15"/>
<name>A0A0V1AU15_TRISP</name>
<comment type="caution">
    <text evidence="4">The sequence shown here is derived from an EMBL/GenBank/DDBJ whole genome shotgun (WGS) entry which is preliminary data.</text>
</comment>
<dbReference type="InterPro" id="IPR006652">
    <property type="entry name" value="Kelch_1"/>
</dbReference>
<dbReference type="SMART" id="SM00225">
    <property type="entry name" value="BTB"/>
    <property type="match status" value="1"/>
</dbReference>
<protein>
    <submittedName>
        <fullName evidence="4">Influenza virus NS1A-binding-like protein</fullName>
    </submittedName>
</protein>
<dbReference type="Pfam" id="PF00651">
    <property type="entry name" value="BTB"/>
    <property type="match status" value="2"/>
</dbReference>
<dbReference type="InterPro" id="IPR015915">
    <property type="entry name" value="Kelch-typ_b-propeller"/>
</dbReference>
<gene>
    <name evidence="4" type="primary">Ivns1abp</name>
    <name evidence="4" type="ORF">T01_6186</name>
</gene>
<keyword evidence="1" id="KW-0880">Kelch repeat</keyword>
<evidence type="ECO:0000256" key="1">
    <source>
        <dbReference type="ARBA" id="ARBA00022441"/>
    </source>
</evidence>
<dbReference type="PRINTS" id="PR00501">
    <property type="entry name" value="KELCHREPEAT"/>
</dbReference>
<feature type="domain" description="BTB" evidence="3">
    <location>
        <begin position="74"/>
        <end position="182"/>
    </location>
</feature>
<dbReference type="SUPFAM" id="SSF117281">
    <property type="entry name" value="Kelch motif"/>
    <property type="match status" value="1"/>
</dbReference>
<evidence type="ECO:0000313" key="5">
    <source>
        <dbReference type="Proteomes" id="UP000054776"/>
    </source>
</evidence>
<dbReference type="Proteomes" id="UP000054776">
    <property type="component" value="Unassembled WGS sequence"/>
</dbReference>
<dbReference type="PROSITE" id="PS50097">
    <property type="entry name" value="BTB"/>
    <property type="match status" value="1"/>
</dbReference>
<sequence>MMLLNAAGESLRSMSMSSSALSRTNSTSSACSSLIEDEDSHFRNRSSDLIFYNDKHKDDLLRWLSILRQNGELCDVFIIVNNREIHAHCVVLASAGGVIGELITSHSKFKHRSFSSNSTYDSDNGSHSLHLTSADSFPMHNSCCASVYRNERGLFLDFPHADYDCMEALVGYIYRGSLRLPKEKVTALYDLSCLLHVDSLAKVCAKYLSENLCIQNCISTRRCANRINDHLLAAKVDDYIEKHFAQIMQESKEFSSLPHVQATIIHLEKQCLDWSRFNEKLFGDQLLSWFQCLVKELPSHMEFRTDIIANQTFVFYVDNDWTLRDCFEVDDSSSVGSCDLVQDYKHANGRFNSHKHASSTSSRKSSSVRHTSADSLISVSSDHEEIEWKIVTLYKTTEHNFTGLFVIHKHLVVVSIHLASHVNNSVANGEILVAERLEKMAASRCAFGVVVVDNYIIVLGGYNRAECLKSTECYDVTNNEWTDYISMTCERGRFNAAASGNEIYIVGGSDGSNDLDTVEMIVFGKELNNGNKWKRLANLPSARSNAAVAYLDTLYCLGGWSGGDAIRECLQYDSGNNCWRRAEAGCAVYNGKIYVIGGCDGWEKLNTVEVYDPASNKWTMIAPMTTPRRACGAAVMNGKLFVVGGCDGVGILDSVEFIDLDDENSVWNTGQSMRTPRANARLVDVNSHLIVIGGFDGNSFLSSIESYAEGDSEWKNIFLPTFCNINFLLYEAMTEKGVAKNLHGKHTAMDSKAFLILDGLRSTLLGLCLVAAPHYLLDVILVHKSDGVHWHMARVLGGIFIAHAYLCYSWFHSTDGSTHSCILLDRLLTSALSYALCLHAQSTTNDISNTWNSESLRFLKLNFAAEIFLTSVLIVKRRFILCLFAKVCQDRLFNSLVQCDALAAVIIGSLWFALPDWLLKNQVRYSLTETHIFLSRLFGANLLSSKIYSNNVLNFVAKKDLIVWSFAHVPHHFGMLMSLGGEAPIGSASGCSQSGPCYQRGRSSENHIPPFMSIRFILKMKIKLNLTIDLLPAAILIRRHCPSPVFVCLWVWVQRKEKRNCQTNADAETTYIQIFDHAMLIRRVWLGLEGDD</sequence>
<dbReference type="PANTHER" id="PTHR24412:SF497">
    <property type="entry name" value="KELCH-LIKE PROTEIN 18"/>
    <property type="match status" value="1"/>
</dbReference>
<dbReference type="InterPro" id="IPR011333">
    <property type="entry name" value="SKP1/BTB/POZ_sf"/>
</dbReference>
<dbReference type="Gene3D" id="3.30.710.10">
    <property type="entry name" value="Potassium Channel Kv1.1, Chain A"/>
    <property type="match status" value="1"/>
</dbReference>
<dbReference type="AlphaFoldDB" id="A0A0V1AU15"/>
<accession>A0A0V1AU15</accession>
<evidence type="ECO:0000313" key="4">
    <source>
        <dbReference type="EMBL" id="KRY28287.1"/>
    </source>
</evidence>
<evidence type="ECO:0000259" key="3">
    <source>
        <dbReference type="PROSITE" id="PS50097"/>
    </source>
</evidence>
<dbReference type="PANTHER" id="PTHR24412">
    <property type="entry name" value="KELCH PROTEIN"/>
    <property type="match status" value="1"/>
</dbReference>
<dbReference type="InterPro" id="IPR011043">
    <property type="entry name" value="Gal_Oxase/kelch_b-propeller"/>
</dbReference>
<proteinExistence type="predicted"/>
<dbReference type="SUPFAM" id="SSF50965">
    <property type="entry name" value="Galactose oxidase, central domain"/>
    <property type="match status" value="1"/>
</dbReference>
<dbReference type="Pfam" id="PF01344">
    <property type="entry name" value="Kelch_1"/>
    <property type="match status" value="5"/>
</dbReference>
<dbReference type="SUPFAM" id="SSF54695">
    <property type="entry name" value="POZ domain"/>
    <property type="match status" value="1"/>
</dbReference>
<keyword evidence="2" id="KW-0677">Repeat</keyword>
<dbReference type="OrthoDB" id="45365at2759"/>
<reference evidence="4 5" key="1">
    <citation type="submission" date="2015-01" db="EMBL/GenBank/DDBJ databases">
        <title>Evolution of Trichinella species and genotypes.</title>
        <authorList>
            <person name="Korhonen P.K."/>
            <person name="Edoardo P."/>
            <person name="Giuseppe L.R."/>
            <person name="Gasser R.B."/>
        </authorList>
    </citation>
    <scope>NUCLEOTIDE SEQUENCE [LARGE SCALE GENOMIC DNA]</scope>
    <source>
        <strain evidence="4">ISS3</strain>
    </source>
</reference>
<dbReference type="Gene3D" id="1.25.40.420">
    <property type="match status" value="1"/>
</dbReference>
<dbReference type="EMBL" id="JYDH01000211">
    <property type="protein sequence ID" value="KRY28287.1"/>
    <property type="molecule type" value="Genomic_DNA"/>
</dbReference>
<dbReference type="SMART" id="SM00612">
    <property type="entry name" value="Kelch"/>
    <property type="match status" value="6"/>
</dbReference>
<dbReference type="InterPro" id="IPR000210">
    <property type="entry name" value="BTB/POZ_dom"/>
</dbReference>